<comment type="caution">
    <text evidence="1">The sequence shown here is derived from an EMBL/GenBank/DDBJ whole genome shotgun (WGS) entry which is preliminary data.</text>
</comment>
<dbReference type="Proteomes" id="UP000467132">
    <property type="component" value="Unassembled WGS sequence"/>
</dbReference>
<evidence type="ECO:0000313" key="2">
    <source>
        <dbReference type="Proteomes" id="UP000467132"/>
    </source>
</evidence>
<name>A0A845QZH3_9CLOT</name>
<reference evidence="1 2" key="1">
    <citation type="submission" date="2018-08" db="EMBL/GenBank/DDBJ databases">
        <title>Murine metabolic-syndrome-specific gut microbial biobank.</title>
        <authorList>
            <person name="Liu C."/>
        </authorList>
    </citation>
    <scope>NUCLEOTIDE SEQUENCE [LARGE SCALE GENOMIC DNA]</scope>
    <source>
        <strain evidence="1 2">583</strain>
    </source>
</reference>
<dbReference type="EMBL" id="QXXA01000004">
    <property type="protein sequence ID" value="NBI05763.1"/>
    <property type="molecule type" value="Genomic_DNA"/>
</dbReference>
<dbReference type="OrthoDB" id="1912887at2"/>
<protein>
    <submittedName>
        <fullName evidence="1">Uncharacterized protein</fullName>
    </submittedName>
</protein>
<proteinExistence type="predicted"/>
<accession>A0A845QZH3</accession>
<keyword evidence="2" id="KW-1185">Reference proteome</keyword>
<gene>
    <name evidence="1" type="ORF">D3Z33_02700</name>
</gene>
<dbReference type="AlphaFoldDB" id="A0A845QZH3"/>
<sequence>MLVNEVKQYKAKIEGIEEEVTFRLDFKALIKMHKEYGNAFILIYALTSNNDLSVLPKIVRCMADVELTEEQIINSFEINHQNVTMLAGITNDLINKELMSDSEFKEEEFDELLKKTLDKVKEKKD</sequence>
<evidence type="ECO:0000313" key="1">
    <source>
        <dbReference type="EMBL" id="NBI05763.1"/>
    </source>
</evidence>
<dbReference type="RefSeq" id="WP_160196253.1">
    <property type="nucleotide sequence ID" value="NZ_QXXA01000004.1"/>
</dbReference>
<organism evidence="1 2">
    <name type="scientific">Senegalia massiliensis</name>
    <dbReference type="NCBI Taxonomy" id="1720316"/>
    <lineage>
        <taxon>Bacteria</taxon>
        <taxon>Bacillati</taxon>
        <taxon>Bacillota</taxon>
        <taxon>Clostridia</taxon>
        <taxon>Eubacteriales</taxon>
        <taxon>Clostridiaceae</taxon>
        <taxon>Senegalia</taxon>
    </lineage>
</organism>